<dbReference type="PANTHER" id="PTHR43761:SF1">
    <property type="entry name" value="D-ISOMER SPECIFIC 2-HYDROXYACID DEHYDROGENASE CATALYTIC DOMAIN-CONTAINING PROTEIN-RELATED"/>
    <property type="match status" value="1"/>
</dbReference>
<evidence type="ECO:0000259" key="5">
    <source>
        <dbReference type="Pfam" id="PF00389"/>
    </source>
</evidence>
<evidence type="ECO:0000256" key="2">
    <source>
        <dbReference type="ARBA" id="ARBA00023002"/>
    </source>
</evidence>
<dbReference type="InterPro" id="IPR006140">
    <property type="entry name" value="D-isomer_DH_NAD-bd"/>
</dbReference>
<evidence type="ECO:0000259" key="6">
    <source>
        <dbReference type="Pfam" id="PF02826"/>
    </source>
</evidence>
<dbReference type="InterPro" id="IPR036291">
    <property type="entry name" value="NAD(P)-bd_dom_sf"/>
</dbReference>
<feature type="domain" description="D-isomer specific 2-hydroxyacid dehydrogenase NAD-binding" evidence="6">
    <location>
        <begin position="115"/>
        <end position="285"/>
    </location>
</feature>
<dbReference type="InterPro" id="IPR006139">
    <property type="entry name" value="D-isomer_2_OHA_DH_cat_dom"/>
</dbReference>
<dbReference type="InterPro" id="IPR029753">
    <property type="entry name" value="D-isomer_DH_CS"/>
</dbReference>
<dbReference type="Proteomes" id="UP000610760">
    <property type="component" value="Unassembled WGS sequence"/>
</dbReference>
<evidence type="ECO:0000256" key="3">
    <source>
        <dbReference type="ARBA" id="ARBA00023027"/>
    </source>
</evidence>
<dbReference type="EMBL" id="JACRSV010000001">
    <property type="protein sequence ID" value="MBC8559522.1"/>
    <property type="molecule type" value="Genomic_DNA"/>
</dbReference>
<dbReference type="InterPro" id="IPR050418">
    <property type="entry name" value="D-iso_2-hydroxyacid_DH_PdxB"/>
</dbReference>
<dbReference type="PROSITE" id="PS00671">
    <property type="entry name" value="D_2_HYDROXYACID_DH_3"/>
    <property type="match status" value="1"/>
</dbReference>
<keyword evidence="3" id="KW-0520">NAD</keyword>
<comment type="caution">
    <text evidence="7">The sequence shown here is derived from an EMBL/GenBank/DDBJ whole genome shotgun (WGS) entry which is preliminary data.</text>
</comment>
<dbReference type="AlphaFoldDB" id="A0A926E3F4"/>
<feature type="domain" description="D-isomer specific 2-hydroxyacid dehydrogenase catalytic" evidence="5">
    <location>
        <begin position="33"/>
        <end position="305"/>
    </location>
</feature>
<evidence type="ECO:0000256" key="4">
    <source>
        <dbReference type="RuleBase" id="RU003719"/>
    </source>
</evidence>
<keyword evidence="8" id="KW-1185">Reference proteome</keyword>
<comment type="similarity">
    <text evidence="1 4">Belongs to the D-isomer specific 2-hydroxyacid dehydrogenase family.</text>
</comment>
<organism evidence="7 8">
    <name type="scientific">Fumia xinanensis</name>
    <dbReference type="NCBI Taxonomy" id="2763659"/>
    <lineage>
        <taxon>Bacteria</taxon>
        <taxon>Bacillati</taxon>
        <taxon>Bacillota</taxon>
        <taxon>Clostridia</taxon>
        <taxon>Eubacteriales</taxon>
        <taxon>Oscillospiraceae</taxon>
        <taxon>Fumia</taxon>
    </lineage>
</organism>
<dbReference type="RefSeq" id="WP_249294415.1">
    <property type="nucleotide sequence ID" value="NZ_JACRSV010000001.1"/>
</dbReference>
<reference evidence="7" key="1">
    <citation type="submission" date="2020-08" db="EMBL/GenBank/DDBJ databases">
        <title>Genome public.</title>
        <authorList>
            <person name="Liu C."/>
            <person name="Sun Q."/>
        </authorList>
    </citation>
    <scope>NUCLEOTIDE SEQUENCE</scope>
    <source>
        <strain evidence="7">NSJ-33</strain>
    </source>
</reference>
<dbReference type="Pfam" id="PF02826">
    <property type="entry name" value="2-Hacid_dh_C"/>
    <property type="match status" value="1"/>
</dbReference>
<dbReference type="Gene3D" id="3.40.50.720">
    <property type="entry name" value="NAD(P)-binding Rossmann-like Domain"/>
    <property type="match status" value="2"/>
</dbReference>
<dbReference type="SUPFAM" id="SSF52283">
    <property type="entry name" value="Formate/glycerate dehydrogenase catalytic domain-like"/>
    <property type="match status" value="1"/>
</dbReference>
<sequence length="309" mass="34295">MNILLTHTPQEREELFPDEQLAQLLRLGKVVCNPFSHHLSQLELYRLCPEADVIVSEWETGLERQYLMQNPRLKAFIRSGVEIRNVDFAACEEYGVQVLNTPGGFAVPVSEFTVAALLCLQKSIFPYCSALKEGKVLPPQRTPELLGKTIAVVGLGFIGMRVARLCKDLGMLPIGVDVAERETSFPCMALDEALIQADVVTLHVELNQRTKNLLSRERIGRMKKGALLINTARGALVDEEALYEALVEGRLAGAALDVFSEEAPAELAENKLVRLPNVLSTPHIAGYSYEAHQRNAQACVEHLRRLTAR</sequence>
<name>A0A926E3F4_9FIRM</name>
<keyword evidence="2 4" id="KW-0560">Oxidoreductase</keyword>
<dbReference type="GO" id="GO:0016616">
    <property type="term" value="F:oxidoreductase activity, acting on the CH-OH group of donors, NAD or NADP as acceptor"/>
    <property type="evidence" value="ECO:0007669"/>
    <property type="project" value="InterPro"/>
</dbReference>
<dbReference type="Pfam" id="PF00389">
    <property type="entry name" value="2-Hacid_dh"/>
    <property type="match status" value="1"/>
</dbReference>
<protein>
    <submittedName>
        <fullName evidence="7">Uncharacterized protein</fullName>
    </submittedName>
</protein>
<evidence type="ECO:0000313" key="8">
    <source>
        <dbReference type="Proteomes" id="UP000610760"/>
    </source>
</evidence>
<dbReference type="GO" id="GO:0051287">
    <property type="term" value="F:NAD binding"/>
    <property type="evidence" value="ECO:0007669"/>
    <property type="project" value="InterPro"/>
</dbReference>
<accession>A0A926E3F4</accession>
<dbReference type="PANTHER" id="PTHR43761">
    <property type="entry name" value="D-ISOMER SPECIFIC 2-HYDROXYACID DEHYDROGENASE FAMILY PROTEIN (AFU_ORTHOLOGUE AFUA_1G13630)"/>
    <property type="match status" value="1"/>
</dbReference>
<evidence type="ECO:0000313" key="7">
    <source>
        <dbReference type="EMBL" id="MBC8559522.1"/>
    </source>
</evidence>
<gene>
    <name evidence="7" type="ORF">H8710_05480</name>
</gene>
<proteinExistence type="inferred from homology"/>
<dbReference type="SUPFAM" id="SSF51735">
    <property type="entry name" value="NAD(P)-binding Rossmann-fold domains"/>
    <property type="match status" value="1"/>
</dbReference>
<evidence type="ECO:0000256" key="1">
    <source>
        <dbReference type="ARBA" id="ARBA00005854"/>
    </source>
</evidence>